<evidence type="ECO:0000313" key="2">
    <source>
        <dbReference type="EMBL" id="CAK0908101.1"/>
    </source>
</evidence>
<organism evidence="2 3">
    <name type="scientific">Prorocentrum cordatum</name>
    <dbReference type="NCBI Taxonomy" id="2364126"/>
    <lineage>
        <taxon>Eukaryota</taxon>
        <taxon>Sar</taxon>
        <taxon>Alveolata</taxon>
        <taxon>Dinophyceae</taxon>
        <taxon>Prorocentrales</taxon>
        <taxon>Prorocentraceae</taxon>
        <taxon>Prorocentrum</taxon>
    </lineage>
</organism>
<dbReference type="Gene3D" id="3.40.50.150">
    <property type="entry name" value="Vaccinia Virus protein VP39"/>
    <property type="match status" value="1"/>
</dbReference>
<evidence type="ECO:0008006" key="4">
    <source>
        <dbReference type="Google" id="ProtNLM"/>
    </source>
</evidence>
<evidence type="ECO:0000256" key="1">
    <source>
        <dbReference type="SAM" id="MobiDB-lite"/>
    </source>
</evidence>
<feature type="non-terminal residue" evidence="2">
    <location>
        <position position="1"/>
    </location>
</feature>
<keyword evidence="3" id="KW-1185">Reference proteome</keyword>
<dbReference type="InterPro" id="IPR029063">
    <property type="entry name" value="SAM-dependent_MTases_sf"/>
</dbReference>
<feature type="non-terminal residue" evidence="2">
    <location>
        <position position="349"/>
    </location>
</feature>
<feature type="region of interest" description="Disordered" evidence="1">
    <location>
        <begin position="149"/>
        <end position="172"/>
    </location>
</feature>
<evidence type="ECO:0000313" key="3">
    <source>
        <dbReference type="Proteomes" id="UP001189429"/>
    </source>
</evidence>
<sequence>HRHGSRARPPEAAASGPALLPAEGPGRGSLVGAGRRLAQRGSGPRALADGPGPSGATGGMCPTEISDPWGSRAGGPSAMAPARRRPLGALVRRGLAWAAAVACGVASALPSALPAAAQPRCAARPRPCRPAWAAGGRRAALLLAGGAAGGGGARASPAPEADRRAEGRPPGNGPFTFHAGTEDRFLAALLASKATDPEAAISAMDDFCWHKHWMMNVGDEKGALLDAALLERVGTACGAARAGCDFQALELGTYGWRDYTGVCVRCRRGGRRPPGGRSGELGAFWAATLGRCGRMAGRKSAYPSSSSSLLAPDARRGGRGDACLLPPRDARRCRAWLRRCCSWLASATE</sequence>
<gene>
    <name evidence="2" type="ORF">PCOR1329_LOCUS82863</name>
</gene>
<name>A0ABN9YAC3_9DINO</name>
<proteinExistence type="predicted"/>
<protein>
    <recommendedName>
        <fullName evidence="4">Phospholipase B-like</fullName>
    </recommendedName>
</protein>
<comment type="caution">
    <text evidence="2">The sequence shown here is derived from an EMBL/GenBank/DDBJ whole genome shotgun (WGS) entry which is preliminary data.</text>
</comment>
<feature type="region of interest" description="Disordered" evidence="1">
    <location>
        <begin position="1"/>
        <end position="81"/>
    </location>
</feature>
<reference evidence="2" key="1">
    <citation type="submission" date="2023-10" db="EMBL/GenBank/DDBJ databases">
        <authorList>
            <person name="Chen Y."/>
            <person name="Shah S."/>
            <person name="Dougan E. K."/>
            <person name="Thang M."/>
            <person name="Chan C."/>
        </authorList>
    </citation>
    <scope>NUCLEOTIDE SEQUENCE [LARGE SCALE GENOMIC DNA]</scope>
</reference>
<accession>A0ABN9YAC3</accession>
<dbReference type="EMBL" id="CAUYUJ010021952">
    <property type="protein sequence ID" value="CAK0908101.1"/>
    <property type="molecule type" value="Genomic_DNA"/>
</dbReference>
<dbReference type="Proteomes" id="UP001189429">
    <property type="component" value="Unassembled WGS sequence"/>
</dbReference>